<dbReference type="PANTHER" id="PTHR11254">
    <property type="entry name" value="HECT DOMAIN UBIQUITIN-PROTEIN LIGASE"/>
    <property type="match status" value="1"/>
</dbReference>
<keyword evidence="5 6" id="KW-0833">Ubl conjugation pathway</keyword>
<sequence>MIDSEKLKFILSDLLFDEDEVDYGGISREWFILIFLKITNPNYLLFKDDLEPVDADAYYQLVFIIVYDPSVLKLDYELKIIDFDQMKQKLTVNIGRQLHETQKDFHELLLYGRLKAFTSAELEIVLCEVDQIDFEYLKANIDYICSGLNDLEFTLLHQEIISVPDGLKQTQRHSTFGTSILTVDYANATP</sequence>
<evidence type="ECO:0000259" key="7">
    <source>
        <dbReference type="PROSITE" id="PS50237"/>
    </source>
</evidence>
<evidence type="ECO:0000256" key="6">
    <source>
        <dbReference type="PROSITE-ProRule" id="PRU00104"/>
    </source>
</evidence>
<dbReference type="InterPro" id="IPR035983">
    <property type="entry name" value="Hect_E3_ubiquitin_ligase"/>
</dbReference>
<accession>A0A5J4VMV0</accession>
<comment type="caution">
    <text evidence="6">Lacks conserved residue(s) required for the propagation of feature annotation.</text>
</comment>
<dbReference type="Gene3D" id="3.90.1750.10">
    <property type="entry name" value="Hect, E3 ligase catalytic domains"/>
    <property type="match status" value="1"/>
</dbReference>
<keyword evidence="4" id="KW-0808">Transferase</keyword>
<dbReference type="EMBL" id="SNRW01005981">
    <property type="protein sequence ID" value="KAA6383977.1"/>
    <property type="molecule type" value="Genomic_DNA"/>
</dbReference>
<dbReference type="InterPro" id="IPR050409">
    <property type="entry name" value="E3_ubiq-protein_ligase"/>
</dbReference>
<evidence type="ECO:0000313" key="9">
    <source>
        <dbReference type="Proteomes" id="UP000324800"/>
    </source>
</evidence>
<feature type="domain" description="HECT" evidence="7">
    <location>
        <begin position="1"/>
        <end position="46"/>
    </location>
</feature>
<dbReference type="GO" id="GO:0061630">
    <property type="term" value="F:ubiquitin protein ligase activity"/>
    <property type="evidence" value="ECO:0007669"/>
    <property type="project" value="UniProtKB-EC"/>
</dbReference>
<comment type="catalytic activity">
    <reaction evidence="1">
        <text>S-ubiquitinyl-[E2 ubiquitin-conjugating enzyme]-L-cysteine + [acceptor protein]-L-lysine = [E2 ubiquitin-conjugating enzyme]-L-cysteine + N(6)-ubiquitinyl-[acceptor protein]-L-lysine.</text>
        <dbReference type="EC" id="2.3.2.26"/>
    </reaction>
</comment>
<evidence type="ECO:0000256" key="2">
    <source>
        <dbReference type="ARBA" id="ARBA00004906"/>
    </source>
</evidence>
<protein>
    <recommendedName>
        <fullName evidence="3">HECT-type E3 ubiquitin transferase</fullName>
        <ecNumber evidence="3">2.3.2.26</ecNumber>
    </recommendedName>
</protein>
<dbReference type="PROSITE" id="PS50237">
    <property type="entry name" value="HECT"/>
    <property type="match status" value="1"/>
</dbReference>
<evidence type="ECO:0000313" key="8">
    <source>
        <dbReference type="EMBL" id="KAA6383977.1"/>
    </source>
</evidence>
<name>A0A5J4VMV0_9EUKA</name>
<proteinExistence type="predicted"/>
<comment type="pathway">
    <text evidence="2">Protein modification; protein ubiquitination.</text>
</comment>
<evidence type="ECO:0000256" key="5">
    <source>
        <dbReference type="ARBA" id="ARBA00022786"/>
    </source>
</evidence>
<reference evidence="8 9" key="1">
    <citation type="submission" date="2019-03" db="EMBL/GenBank/DDBJ databases">
        <title>Single cell metagenomics reveals metabolic interactions within the superorganism composed of flagellate Streblomastix strix and complex community of Bacteroidetes bacteria on its surface.</title>
        <authorList>
            <person name="Treitli S.C."/>
            <person name="Kolisko M."/>
            <person name="Husnik F."/>
            <person name="Keeling P."/>
            <person name="Hampl V."/>
        </authorList>
    </citation>
    <scope>NUCLEOTIDE SEQUENCE [LARGE SCALE GENOMIC DNA]</scope>
    <source>
        <strain evidence="8">ST1C</strain>
    </source>
</reference>
<dbReference type="GO" id="GO:0006511">
    <property type="term" value="P:ubiquitin-dependent protein catabolic process"/>
    <property type="evidence" value="ECO:0007669"/>
    <property type="project" value="TreeGrafter"/>
</dbReference>
<organism evidence="8 9">
    <name type="scientific">Streblomastix strix</name>
    <dbReference type="NCBI Taxonomy" id="222440"/>
    <lineage>
        <taxon>Eukaryota</taxon>
        <taxon>Metamonada</taxon>
        <taxon>Preaxostyla</taxon>
        <taxon>Oxymonadida</taxon>
        <taxon>Streblomastigidae</taxon>
        <taxon>Streblomastix</taxon>
    </lineage>
</organism>
<dbReference type="GO" id="GO:0016567">
    <property type="term" value="P:protein ubiquitination"/>
    <property type="evidence" value="ECO:0007669"/>
    <property type="project" value="TreeGrafter"/>
</dbReference>
<dbReference type="SUPFAM" id="SSF56204">
    <property type="entry name" value="Hect, E3 ligase catalytic domain"/>
    <property type="match status" value="1"/>
</dbReference>
<dbReference type="EC" id="2.3.2.26" evidence="3"/>
<evidence type="ECO:0000256" key="4">
    <source>
        <dbReference type="ARBA" id="ARBA00022679"/>
    </source>
</evidence>
<gene>
    <name evidence="8" type="ORF">EZS28_020496</name>
</gene>
<evidence type="ECO:0000256" key="3">
    <source>
        <dbReference type="ARBA" id="ARBA00012485"/>
    </source>
</evidence>
<dbReference type="AlphaFoldDB" id="A0A5J4VMV0"/>
<dbReference type="Proteomes" id="UP000324800">
    <property type="component" value="Unassembled WGS sequence"/>
</dbReference>
<comment type="caution">
    <text evidence="8">The sequence shown here is derived from an EMBL/GenBank/DDBJ whole genome shotgun (WGS) entry which is preliminary data.</text>
</comment>
<dbReference type="InterPro" id="IPR000569">
    <property type="entry name" value="HECT_dom"/>
</dbReference>
<dbReference type="PANTHER" id="PTHR11254:SF440">
    <property type="entry name" value="E3 UBIQUITIN-PROTEIN LIGASE NEDD-4"/>
    <property type="match status" value="1"/>
</dbReference>
<dbReference type="GO" id="GO:0005737">
    <property type="term" value="C:cytoplasm"/>
    <property type="evidence" value="ECO:0007669"/>
    <property type="project" value="TreeGrafter"/>
</dbReference>
<evidence type="ECO:0000256" key="1">
    <source>
        <dbReference type="ARBA" id="ARBA00000885"/>
    </source>
</evidence>